<evidence type="ECO:0000256" key="1">
    <source>
        <dbReference type="SAM" id="MobiDB-lite"/>
    </source>
</evidence>
<dbReference type="GO" id="GO:0031625">
    <property type="term" value="F:ubiquitin protein ligase binding"/>
    <property type="evidence" value="ECO:0007669"/>
    <property type="project" value="TreeGrafter"/>
</dbReference>
<feature type="compositionally biased region" description="Basic and acidic residues" evidence="1">
    <location>
        <begin position="156"/>
        <end position="230"/>
    </location>
</feature>
<name>A0A3P9PLQ3_POERE</name>
<feature type="region of interest" description="Disordered" evidence="1">
    <location>
        <begin position="363"/>
        <end position="494"/>
    </location>
</feature>
<feature type="compositionally biased region" description="Basic and acidic residues" evidence="1">
    <location>
        <begin position="434"/>
        <end position="449"/>
    </location>
</feature>
<sequence>MMKEERRRQKQMEAKYEEDYFEDHGEPRSANVDKRTRQTSQSPDLHGSYSPSRSNRKHSPDYYSAEAKRSRYPKQDSAALRGHSRYPEHVEAERGRSKHADPYPEHLLPSRGKHGDRYPEFEPSYTGRAREQGQMEVEGVMRRKEKPARPPPPHITVERDKDREKDRQRHDRDRDYKIERHMEEYTRGRELDARQRREREKSRDRIPSDDRDGHRQKDRQRARSRDRGLDLDSLESGYSRDRPRDKRGSWEEEEDDGGRKARSWQRIHSSPIEVFDVFANGEAQGGAREIRDLRQLESPGREHSHSHLSRETGHVDKGSGSVIPETEYGLTEATKGLTNLDLREQELKDMEVARRLQEEELKRMSNMQERAAQVAKDEEIARSLMEKEKKEYRKNREREKEKERERMAMEKMAVERKRPEGNYKSSSEEAAWPRTREEYEYRQRNDNNRPVRPPQPRTHDYENVSSVYGYSDHHAASRPPQRPEAAYRGAYQKR</sequence>
<keyword evidence="3" id="KW-1185">Reference proteome</keyword>
<dbReference type="Proteomes" id="UP000242638">
    <property type="component" value="Unassembled WGS sequence"/>
</dbReference>
<dbReference type="Bgee" id="ENSPREG00000015358">
    <property type="expression patterns" value="Expressed in caudal fin and 1 other cell type or tissue"/>
</dbReference>
<reference evidence="3" key="1">
    <citation type="submission" date="2013-11" db="EMBL/GenBank/DDBJ databases">
        <title>The genomic landscape of the Guanapo guppy.</title>
        <authorList>
            <person name="Kuenstner A."/>
            <person name="Dreyer C."/>
        </authorList>
    </citation>
    <scope>NUCLEOTIDE SEQUENCE</scope>
    <source>
        <strain evidence="3">Guanapo</strain>
    </source>
</reference>
<proteinExistence type="predicted"/>
<dbReference type="AlphaFoldDB" id="A0A3P9PLQ3"/>
<evidence type="ECO:0000313" key="3">
    <source>
        <dbReference type="Proteomes" id="UP000242638"/>
    </source>
</evidence>
<feature type="compositionally biased region" description="Basic and acidic residues" evidence="1">
    <location>
        <begin position="85"/>
        <end position="104"/>
    </location>
</feature>
<feature type="region of interest" description="Disordered" evidence="1">
    <location>
        <begin position="1"/>
        <end position="266"/>
    </location>
</feature>
<dbReference type="InterPro" id="IPR039303">
    <property type="entry name" value="CCDC50"/>
</dbReference>
<dbReference type="STRING" id="8081.ENSPREP00000022734"/>
<dbReference type="PANTHER" id="PTHR22115:SF1">
    <property type="entry name" value="COILED-COIL DOMAIN-CONTAINING PROTEIN 50"/>
    <property type="match status" value="1"/>
</dbReference>
<reference evidence="2" key="2">
    <citation type="submission" date="2025-08" db="UniProtKB">
        <authorList>
            <consortium name="Ensembl"/>
        </authorList>
    </citation>
    <scope>IDENTIFICATION</scope>
    <source>
        <strain evidence="2">Guanapo</strain>
    </source>
</reference>
<feature type="compositionally biased region" description="Basic and acidic residues" evidence="1">
    <location>
        <begin position="1"/>
        <end position="36"/>
    </location>
</feature>
<organism evidence="2 3">
    <name type="scientific">Poecilia reticulata</name>
    <name type="common">Guppy</name>
    <name type="synonym">Acanthophacelus reticulatus</name>
    <dbReference type="NCBI Taxonomy" id="8081"/>
    <lineage>
        <taxon>Eukaryota</taxon>
        <taxon>Metazoa</taxon>
        <taxon>Chordata</taxon>
        <taxon>Craniata</taxon>
        <taxon>Vertebrata</taxon>
        <taxon>Euteleostomi</taxon>
        <taxon>Actinopterygii</taxon>
        <taxon>Neopterygii</taxon>
        <taxon>Teleostei</taxon>
        <taxon>Neoteleostei</taxon>
        <taxon>Acanthomorphata</taxon>
        <taxon>Ovalentaria</taxon>
        <taxon>Atherinomorphae</taxon>
        <taxon>Cyprinodontiformes</taxon>
        <taxon>Poeciliidae</taxon>
        <taxon>Poeciliinae</taxon>
        <taxon>Poecilia</taxon>
    </lineage>
</organism>
<accession>A0A3P9PLQ3</accession>
<reference evidence="2" key="3">
    <citation type="submission" date="2025-09" db="UniProtKB">
        <authorList>
            <consortium name="Ensembl"/>
        </authorList>
    </citation>
    <scope>IDENTIFICATION</scope>
    <source>
        <strain evidence="2">Guanapo</strain>
    </source>
</reference>
<feature type="compositionally biased region" description="Basic and acidic residues" evidence="1">
    <location>
        <begin position="288"/>
        <end position="317"/>
    </location>
</feature>
<feature type="compositionally biased region" description="Basic and acidic residues" evidence="1">
    <location>
        <begin position="375"/>
        <end position="421"/>
    </location>
</feature>
<dbReference type="PANTHER" id="PTHR22115">
    <property type="entry name" value="C3ORF6 PROTEIN-RELATED"/>
    <property type="match status" value="1"/>
</dbReference>
<dbReference type="GO" id="GO:0005737">
    <property type="term" value="C:cytoplasm"/>
    <property type="evidence" value="ECO:0007669"/>
    <property type="project" value="TreeGrafter"/>
</dbReference>
<feature type="compositionally biased region" description="Basic and acidic residues" evidence="1">
    <location>
        <begin position="238"/>
        <end position="250"/>
    </location>
</feature>
<feature type="compositionally biased region" description="Polar residues" evidence="1">
    <location>
        <begin position="38"/>
        <end position="53"/>
    </location>
</feature>
<evidence type="ECO:0000313" key="2">
    <source>
        <dbReference type="Ensembl" id="ENSPREP00000022734.1"/>
    </source>
</evidence>
<dbReference type="GeneTree" id="ENSGT00980000198865"/>
<dbReference type="Ensembl" id="ENSPRET00000022971.1">
    <property type="protein sequence ID" value="ENSPREP00000022734.1"/>
    <property type="gene ID" value="ENSPREG00000015358.1"/>
</dbReference>
<dbReference type="OMA" id="PDYYSAE"/>
<protein>
    <submittedName>
        <fullName evidence="2">RNA-binding protein 25</fullName>
    </submittedName>
</protein>
<feature type="region of interest" description="Disordered" evidence="1">
    <location>
        <begin position="286"/>
        <end position="345"/>
    </location>
</feature>